<reference evidence="1 2" key="2">
    <citation type="journal article" date="2022" name="Mol. Ecol. Resour.">
        <title>The genomes of chicory, endive, great burdock and yacon provide insights into Asteraceae paleo-polyploidization history and plant inulin production.</title>
        <authorList>
            <person name="Fan W."/>
            <person name="Wang S."/>
            <person name="Wang H."/>
            <person name="Wang A."/>
            <person name="Jiang F."/>
            <person name="Liu H."/>
            <person name="Zhao H."/>
            <person name="Xu D."/>
            <person name="Zhang Y."/>
        </authorList>
    </citation>
    <scope>NUCLEOTIDE SEQUENCE [LARGE SCALE GENOMIC DNA]</scope>
    <source>
        <strain evidence="2">cv. Punajuju</strain>
        <tissue evidence="1">Leaves</tissue>
    </source>
</reference>
<organism evidence="1 2">
    <name type="scientific">Cichorium intybus</name>
    <name type="common">Chicory</name>
    <dbReference type="NCBI Taxonomy" id="13427"/>
    <lineage>
        <taxon>Eukaryota</taxon>
        <taxon>Viridiplantae</taxon>
        <taxon>Streptophyta</taxon>
        <taxon>Embryophyta</taxon>
        <taxon>Tracheophyta</taxon>
        <taxon>Spermatophyta</taxon>
        <taxon>Magnoliopsida</taxon>
        <taxon>eudicotyledons</taxon>
        <taxon>Gunneridae</taxon>
        <taxon>Pentapetalae</taxon>
        <taxon>asterids</taxon>
        <taxon>campanulids</taxon>
        <taxon>Asterales</taxon>
        <taxon>Asteraceae</taxon>
        <taxon>Cichorioideae</taxon>
        <taxon>Cichorieae</taxon>
        <taxon>Cichoriinae</taxon>
        <taxon>Cichorium</taxon>
    </lineage>
</organism>
<protein>
    <submittedName>
        <fullName evidence="1">Uncharacterized protein</fullName>
    </submittedName>
</protein>
<gene>
    <name evidence="1" type="ORF">L2E82_16280</name>
</gene>
<comment type="caution">
    <text evidence="1">The sequence shown here is derived from an EMBL/GenBank/DDBJ whole genome shotgun (WGS) entry which is preliminary data.</text>
</comment>
<proteinExistence type="predicted"/>
<evidence type="ECO:0000313" key="2">
    <source>
        <dbReference type="Proteomes" id="UP001055811"/>
    </source>
</evidence>
<accession>A0ACB9F5P5</accession>
<reference evidence="2" key="1">
    <citation type="journal article" date="2022" name="Mol. Ecol. Resour.">
        <title>The genomes of chicory, endive, great burdock and yacon provide insights into Asteraceae palaeo-polyploidization history and plant inulin production.</title>
        <authorList>
            <person name="Fan W."/>
            <person name="Wang S."/>
            <person name="Wang H."/>
            <person name="Wang A."/>
            <person name="Jiang F."/>
            <person name="Liu H."/>
            <person name="Zhao H."/>
            <person name="Xu D."/>
            <person name="Zhang Y."/>
        </authorList>
    </citation>
    <scope>NUCLEOTIDE SEQUENCE [LARGE SCALE GENOMIC DNA]</scope>
    <source>
        <strain evidence="2">cv. Punajuju</strain>
    </source>
</reference>
<dbReference type="Proteomes" id="UP001055811">
    <property type="component" value="Linkage Group LG03"/>
</dbReference>
<sequence>MRSKSKALVEDLAEKSDAAREAFLAELALDSKKGTVNDKLKDKRKKRDYRKVEDSKATNNIKLQVLAFENEETVDENEDDVNQLQDEVMCRKIELEETLEYQRRIEDEVKQKHHAEQLKSHYADNELRSSSQETLKQNDGGIAKDGAFLFYQKTGRKGRRQKSATKLIDGKQQPVSLEKENVEAEPILLIKGFEDDSRLRIVEPIENAAVDEEEENNKDKDW</sequence>
<dbReference type="EMBL" id="CM042011">
    <property type="protein sequence ID" value="KAI3766228.1"/>
    <property type="molecule type" value="Genomic_DNA"/>
</dbReference>
<keyword evidence="2" id="KW-1185">Reference proteome</keyword>
<name>A0ACB9F5P5_CICIN</name>
<evidence type="ECO:0000313" key="1">
    <source>
        <dbReference type="EMBL" id="KAI3766228.1"/>
    </source>
</evidence>